<dbReference type="InterPro" id="IPR053046">
    <property type="entry name" value="ABC-5_transporter"/>
</dbReference>
<keyword evidence="1" id="KW-1133">Transmembrane helix</keyword>
<evidence type="ECO:0008006" key="4">
    <source>
        <dbReference type="Google" id="ProtNLM"/>
    </source>
</evidence>
<keyword evidence="3" id="KW-1185">Reference proteome</keyword>
<feature type="transmembrane region" description="Helical" evidence="1">
    <location>
        <begin position="321"/>
        <end position="340"/>
    </location>
</feature>
<organism evidence="2 3">
    <name type="scientific">Lottiidibacillus patelloidae</name>
    <dbReference type="NCBI Taxonomy" id="2670334"/>
    <lineage>
        <taxon>Bacteria</taxon>
        <taxon>Bacillati</taxon>
        <taxon>Bacillota</taxon>
        <taxon>Bacilli</taxon>
        <taxon>Bacillales</taxon>
        <taxon>Bacillaceae</taxon>
        <taxon>Lottiidibacillus</taxon>
    </lineage>
</organism>
<accession>A0A263BSB7</accession>
<dbReference type="GO" id="GO:0140359">
    <property type="term" value="F:ABC-type transporter activity"/>
    <property type="evidence" value="ECO:0007669"/>
    <property type="project" value="InterPro"/>
</dbReference>
<dbReference type="EMBL" id="NPIA01000007">
    <property type="protein sequence ID" value="OZM56267.1"/>
    <property type="molecule type" value="Genomic_DNA"/>
</dbReference>
<name>A0A263BSB7_9BACI</name>
<dbReference type="RefSeq" id="WP_094925722.1">
    <property type="nucleotide sequence ID" value="NZ_NPIA01000007.1"/>
</dbReference>
<keyword evidence="1" id="KW-0812">Transmembrane</keyword>
<feature type="transmembrane region" description="Helical" evidence="1">
    <location>
        <begin position="292"/>
        <end position="314"/>
    </location>
</feature>
<dbReference type="PANTHER" id="PTHR39177">
    <property type="entry name" value="ABC TRANSPORTER PERMEASE YTRC-RELATED"/>
    <property type="match status" value="1"/>
</dbReference>
<reference evidence="3" key="1">
    <citation type="submission" date="2017-08" db="EMBL/GenBank/DDBJ databases">
        <authorList>
            <person name="Huang Z."/>
        </authorList>
    </citation>
    <scope>NUCLEOTIDE SEQUENCE [LARGE SCALE GENOMIC DNA]</scope>
    <source>
        <strain evidence="3">SA5d-4</strain>
    </source>
</reference>
<keyword evidence="1" id="KW-0472">Membrane</keyword>
<evidence type="ECO:0000256" key="1">
    <source>
        <dbReference type="SAM" id="Phobius"/>
    </source>
</evidence>
<evidence type="ECO:0000313" key="3">
    <source>
        <dbReference type="Proteomes" id="UP000217083"/>
    </source>
</evidence>
<feature type="transmembrane region" description="Helical" evidence="1">
    <location>
        <begin position="213"/>
        <end position="237"/>
    </location>
</feature>
<feature type="transmembrane region" description="Helical" evidence="1">
    <location>
        <begin position="104"/>
        <end position="128"/>
    </location>
</feature>
<proteinExistence type="predicted"/>
<dbReference type="Pfam" id="PF12679">
    <property type="entry name" value="ABC2_membrane_2"/>
    <property type="match status" value="1"/>
</dbReference>
<reference evidence="2 3" key="2">
    <citation type="submission" date="2017-09" db="EMBL/GenBank/DDBJ databases">
        <title>Bacillus patelloidae sp. nov., isolated from the intestinal tract of a marine limpet.</title>
        <authorList>
            <person name="Liu R."/>
            <person name="Dong C."/>
            <person name="Shao Z."/>
        </authorList>
    </citation>
    <scope>NUCLEOTIDE SEQUENCE [LARGE SCALE GENOMIC DNA]</scope>
    <source>
        <strain evidence="2 3">SA5d-4</strain>
    </source>
</reference>
<feature type="transmembrane region" description="Helical" evidence="1">
    <location>
        <begin position="57"/>
        <end position="76"/>
    </location>
</feature>
<feature type="transmembrane region" description="Helical" evidence="1">
    <location>
        <begin position="172"/>
        <end position="193"/>
    </location>
</feature>
<sequence>MFNRFLWKKHYKQSKFLIWTFIFVSLFYPINIYFQIGRLQSELQLVPITGHHYYFNASYWISIIQILCLVLLATIFQGRERSNQSIDFALSLPLKRKDILLSKWSFGVVTIVAVNVLTMLITTPLVYYSILSNYLPLHTIFLYFFASTITLIGIYTLCLLVGQIVGNQYTQLFASAILLLFPFFFWILAYMGFMVHYENLFDITKITFHFEGLILSLMFTTTMPVFLVNLDLGAMLTANTPVREEPFRFFLKALFTPALITVLYLSLIGLFSKKVNSENNGKLLVYKQLNKIIKIAIVLCSYLIGGWVFAGFIFEKTAPVLFYHAGGIIFASITYFVIWMRNRKK</sequence>
<evidence type="ECO:0000313" key="2">
    <source>
        <dbReference type="EMBL" id="OZM56267.1"/>
    </source>
</evidence>
<feature type="transmembrane region" description="Helical" evidence="1">
    <location>
        <begin position="16"/>
        <end position="37"/>
    </location>
</feature>
<dbReference type="GO" id="GO:0005886">
    <property type="term" value="C:plasma membrane"/>
    <property type="evidence" value="ECO:0007669"/>
    <property type="project" value="UniProtKB-SubCell"/>
</dbReference>
<dbReference type="AlphaFoldDB" id="A0A263BSB7"/>
<feature type="transmembrane region" description="Helical" evidence="1">
    <location>
        <begin position="249"/>
        <end position="272"/>
    </location>
</feature>
<comment type="caution">
    <text evidence="2">The sequence shown here is derived from an EMBL/GenBank/DDBJ whole genome shotgun (WGS) entry which is preliminary data.</text>
</comment>
<gene>
    <name evidence="2" type="ORF">CIB95_12650</name>
</gene>
<protein>
    <recommendedName>
        <fullName evidence="4">ABC transporter permease</fullName>
    </recommendedName>
</protein>
<dbReference type="Proteomes" id="UP000217083">
    <property type="component" value="Unassembled WGS sequence"/>
</dbReference>
<dbReference type="PANTHER" id="PTHR39177:SF1">
    <property type="entry name" value="ABC TRANSPORTER PERMEASE YTRC-RELATED"/>
    <property type="match status" value="1"/>
</dbReference>
<feature type="transmembrane region" description="Helical" evidence="1">
    <location>
        <begin position="140"/>
        <end position="160"/>
    </location>
</feature>